<reference evidence="2" key="1">
    <citation type="journal article" date="2014" name="Int. J. Syst. Evol. Microbiol.">
        <title>Complete genome sequence of Corynebacterium casei LMG S-19264T (=DSM 44701T), isolated from a smear-ripened cheese.</title>
        <authorList>
            <consortium name="US DOE Joint Genome Institute (JGI-PGF)"/>
            <person name="Walter F."/>
            <person name="Albersmeier A."/>
            <person name="Kalinowski J."/>
            <person name="Ruckert C."/>
        </authorList>
    </citation>
    <scope>NUCLEOTIDE SEQUENCE</scope>
    <source>
        <strain evidence="2">CGMCC 1.12777</strain>
    </source>
</reference>
<dbReference type="Gene3D" id="1.10.10.10">
    <property type="entry name" value="Winged helix-like DNA-binding domain superfamily/Winged helix DNA-binding domain"/>
    <property type="match status" value="1"/>
</dbReference>
<dbReference type="RefSeq" id="WP_188497155.1">
    <property type="nucleotide sequence ID" value="NZ_BMFV01000012.1"/>
</dbReference>
<dbReference type="InterPro" id="IPR036390">
    <property type="entry name" value="WH_DNA-bd_sf"/>
</dbReference>
<dbReference type="InterPro" id="IPR036388">
    <property type="entry name" value="WH-like_DNA-bd_sf"/>
</dbReference>
<gene>
    <name evidence="2" type="ORF">GCM10007096_18890</name>
</gene>
<sequence>MEERLNKLRQAMKRTTFEQLTFTDQHMAKIKQRIHQDEKPSEAIIQAVLQLLVQQKSGFELMQQLRSRGVKTFEENEGFLYIVLHRLETRGYIHSFWQDETTKHYVLDHKGKKLLVQLEKNRNVDRESLSYLLTEVSFP</sequence>
<evidence type="ECO:0000313" key="2">
    <source>
        <dbReference type="EMBL" id="GGH81258.1"/>
    </source>
</evidence>
<dbReference type="Pfam" id="PF03551">
    <property type="entry name" value="PadR"/>
    <property type="match status" value="1"/>
</dbReference>
<dbReference type="AlphaFoldDB" id="A0A8J2ZVT4"/>
<evidence type="ECO:0000313" key="3">
    <source>
        <dbReference type="Proteomes" id="UP000656813"/>
    </source>
</evidence>
<dbReference type="EMBL" id="BMFV01000012">
    <property type="protein sequence ID" value="GGH81258.1"/>
    <property type="molecule type" value="Genomic_DNA"/>
</dbReference>
<dbReference type="SUPFAM" id="SSF46785">
    <property type="entry name" value="Winged helix' DNA-binding domain"/>
    <property type="match status" value="1"/>
</dbReference>
<dbReference type="Proteomes" id="UP000656813">
    <property type="component" value="Unassembled WGS sequence"/>
</dbReference>
<keyword evidence="3" id="KW-1185">Reference proteome</keyword>
<accession>A0A8J2ZVT4</accession>
<dbReference type="NCBIfam" id="NF006931">
    <property type="entry name" value="PRK09416.1"/>
    <property type="match status" value="1"/>
</dbReference>
<proteinExistence type="predicted"/>
<name>A0A8J2ZVT4_9BACL</name>
<comment type="caution">
    <text evidence="2">The sequence shown here is derived from an EMBL/GenBank/DDBJ whole genome shotgun (WGS) entry which is preliminary data.</text>
</comment>
<dbReference type="InterPro" id="IPR005149">
    <property type="entry name" value="Tscrpt_reg_PadR_N"/>
</dbReference>
<feature type="domain" description="Transcription regulator PadR N-terminal" evidence="1">
    <location>
        <begin position="48"/>
        <end position="115"/>
    </location>
</feature>
<reference evidence="2" key="2">
    <citation type="submission" date="2020-09" db="EMBL/GenBank/DDBJ databases">
        <authorList>
            <person name="Sun Q."/>
            <person name="Zhou Y."/>
        </authorList>
    </citation>
    <scope>NUCLEOTIDE SEQUENCE</scope>
    <source>
        <strain evidence="2">CGMCC 1.12777</strain>
    </source>
</reference>
<organism evidence="2 3">
    <name type="scientific">Pullulanibacillus pueri</name>
    <dbReference type="NCBI Taxonomy" id="1437324"/>
    <lineage>
        <taxon>Bacteria</taxon>
        <taxon>Bacillati</taxon>
        <taxon>Bacillota</taxon>
        <taxon>Bacilli</taxon>
        <taxon>Bacillales</taxon>
        <taxon>Sporolactobacillaceae</taxon>
        <taxon>Pullulanibacillus</taxon>
    </lineage>
</organism>
<evidence type="ECO:0000259" key="1">
    <source>
        <dbReference type="Pfam" id="PF03551"/>
    </source>
</evidence>
<protein>
    <recommendedName>
        <fullName evidence="1">Transcription regulator PadR N-terminal domain-containing protein</fullName>
    </recommendedName>
</protein>